<protein>
    <submittedName>
        <fullName evidence="1">Uncharacterized protein</fullName>
    </submittedName>
</protein>
<dbReference type="AlphaFoldDB" id="A0A1Y2K924"/>
<dbReference type="STRING" id="1434232.MAIT1_03816"/>
<sequence>MGGFFDTIGSVVDSVSNIFGGSDSSPTKVHSGIDFPDPLAIAQDQINLNKTAMTDAWKYGAVAMDSPWGQSWFEGVPGANGQYAGWKHVIDLPKDQDDAIKNLQATQKLMGMTANNKAMNLLFRSPSWYQDPNQLPTTWKADKLQPVTSVMDSLPGLDMGQIQKSLNLSDAPNLPGLNDFGAERQRVEDALYDRQRSRLDSRFAEERNTLASQLNEQGITIGSQAYASEMNRFQRRYDDALATARQDAIAMGGNEQSRLFNQAINARNNIFSERLGAGQFANQAQAQAFDQSRLAQNQYFTQKSADLDRLFNQSMQTANFQNQTQQADLDNRLKLRQQLYSELFGLINGQQINTSAFGPGLQYQSSVFNPMAPNLAQYYQAMVQNAGIQTPVAQQESSGGFGNIFSSVGDLLGF</sequence>
<evidence type="ECO:0000313" key="1">
    <source>
        <dbReference type="EMBL" id="OSM07251.1"/>
    </source>
</evidence>
<dbReference type="OrthoDB" id="7226450at2"/>
<gene>
    <name evidence="1" type="ORF">MAIT1_03816</name>
</gene>
<organism evidence="1 2">
    <name type="scientific">Magnetofaba australis IT-1</name>
    <dbReference type="NCBI Taxonomy" id="1434232"/>
    <lineage>
        <taxon>Bacteria</taxon>
        <taxon>Pseudomonadati</taxon>
        <taxon>Pseudomonadota</taxon>
        <taxon>Magnetococcia</taxon>
        <taxon>Magnetococcales</taxon>
        <taxon>Magnetococcaceae</taxon>
        <taxon>Magnetofaba</taxon>
    </lineage>
</organism>
<dbReference type="Proteomes" id="UP000194003">
    <property type="component" value="Unassembled WGS sequence"/>
</dbReference>
<name>A0A1Y2K924_9PROT</name>
<proteinExistence type="predicted"/>
<accession>A0A1Y2K924</accession>
<dbReference type="EMBL" id="LVJN01000015">
    <property type="protein sequence ID" value="OSM07251.1"/>
    <property type="molecule type" value="Genomic_DNA"/>
</dbReference>
<comment type="caution">
    <text evidence="1">The sequence shown here is derived from an EMBL/GenBank/DDBJ whole genome shotgun (WGS) entry which is preliminary data.</text>
</comment>
<reference evidence="1 2" key="1">
    <citation type="journal article" date="2016" name="BMC Genomics">
        <title>Combined genomic and structural analyses of a cultured magnetotactic bacterium reveals its niche adaptation to a dynamic environment.</title>
        <authorList>
            <person name="Araujo A.C."/>
            <person name="Morillo V."/>
            <person name="Cypriano J."/>
            <person name="Teixeira L.C."/>
            <person name="Leao P."/>
            <person name="Lyra S."/>
            <person name="Almeida L.G."/>
            <person name="Bazylinski D.A."/>
            <person name="Vasconcellos A.T."/>
            <person name="Abreu F."/>
            <person name="Lins U."/>
        </authorList>
    </citation>
    <scope>NUCLEOTIDE SEQUENCE [LARGE SCALE GENOMIC DNA]</scope>
    <source>
        <strain evidence="1 2">IT-1</strain>
    </source>
</reference>
<dbReference type="RefSeq" id="WP_085441198.1">
    <property type="nucleotide sequence ID" value="NZ_LVJN01000015.1"/>
</dbReference>
<keyword evidence="2" id="KW-1185">Reference proteome</keyword>
<evidence type="ECO:0000313" key="2">
    <source>
        <dbReference type="Proteomes" id="UP000194003"/>
    </source>
</evidence>